<dbReference type="InterPro" id="IPR025392">
    <property type="entry name" value="DUF4124"/>
</dbReference>
<keyword evidence="1" id="KW-0732">Signal</keyword>
<dbReference type="Proteomes" id="UP001201273">
    <property type="component" value="Unassembled WGS sequence"/>
</dbReference>
<dbReference type="RefSeq" id="WP_233054212.1">
    <property type="nucleotide sequence ID" value="NZ_JAIMJA010000021.1"/>
</dbReference>
<feature type="domain" description="DUF4124" evidence="2">
    <location>
        <begin position="11"/>
        <end position="61"/>
    </location>
</feature>
<comment type="caution">
    <text evidence="3">The sequence shown here is derived from an EMBL/GenBank/DDBJ whole genome shotgun (WGS) entry which is preliminary data.</text>
</comment>
<dbReference type="Gene3D" id="2.60.40.10">
    <property type="entry name" value="Immunoglobulins"/>
    <property type="match status" value="1"/>
</dbReference>
<feature type="chain" id="PRO_5046466320" evidence="1">
    <location>
        <begin position="18"/>
        <end position="172"/>
    </location>
</feature>
<name>A0ABS8WDK9_9GAMM</name>
<gene>
    <name evidence="3" type="ORF">K6Y31_17440</name>
</gene>
<feature type="signal peptide" evidence="1">
    <location>
        <begin position="1"/>
        <end position="17"/>
    </location>
</feature>
<accession>A0ABS8WDK9</accession>
<evidence type="ECO:0000259" key="2">
    <source>
        <dbReference type="Pfam" id="PF13511"/>
    </source>
</evidence>
<organism evidence="3 4">
    <name type="scientific">Motilimonas cestriensis</name>
    <dbReference type="NCBI Taxonomy" id="2742685"/>
    <lineage>
        <taxon>Bacteria</taxon>
        <taxon>Pseudomonadati</taxon>
        <taxon>Pseudomonadota</taxon>
        <taxon>Gammaproteobacteria</taxon>
        <taxon>Alteromonadales</taxon>
        <taxon>Alteromonadales genera incertae sedis</taxon>
        <taxon>Motilimonas</taxon>
    </lineage>
</organism>
<sequence>MKYLFLLLSFLTLSLQANETDDVYRWVDKKGVVHYSDKNINGAEKVRINISPSHKIPAPSTSITSAKPAPIAEKSNTKYQASITSPEHDSTIIDNTGNISVVTNITPAFEDGQSLQLLIDGTPVGEKHQTTTLLATNIDRGSHSLQVQLIDKNGKIIASSEIITVHLRRASL</sequence>
<evidence type="ECO:0000313" key="4">
    <source>
        <dbReference type="Proteomes" id="UP001201273"/>
    </source>
</evidence>
<dbReference type="InterPro" id="IPR013783">
    <property type="entry name" value="Ig-like_fold"/>
</dbReference>
<dbReference type="Pfam" id="PF13511">
    <property type="entry name" value="DUF4124"/>
    <property type="match status" value="1"/>
</dbReference>
<protein>
    <submittedName>
        <fullName evidence="3">DUF4124 domain-containing protein</fullName>
    </submittedName>
</protein>
<evidence type="ECO:0000256" key="1">
    <source>
        <dbReference type="SAM" id="SignalP"/>
    </source>
</evidence>
<evidence type="ECO:0000313" key="3">
    <source>
        <dbReference type="EMBL" id="MCE2596575.1"/>
    </source>
</evidence>
<proteinExistence type="predicted"/>
<keyword evidence="4" id="KW-1185">Reference proteome</keyword>
<reference evidence="3 4" key="1">
    <citation type="journal article" date="2022" name="Environ. Microbiol. Rep.">
        <title>Eco-phylogenetic analyses reveal divergent evolution of vitamin B12 metabolism in the marine bacterial family 'Psychromonadaceae'.</title>
        <authorList>
            <person name="Jin X."/>
            <person name="Yang Y."/>
            <person name="Cao H."/>
            <person name="Gao B."/>
            <person name="Zhao Z."/>
        </authorList>
    </citation>
    <scope>NUCLEOTIDE SEQUENCE [LARGE SCALE GENOMIC DNA]</scope>
    <source>
        <strain evidence="3 4">MKS20</strain>
    </source>
</reference>
<dbReference type="EMBL" id="JAIMJA010000021">
    <property type="protein sequence ID" value="MCE2596575.1"/>
    <property type="molecule type" value="Genomic_DNA"/>
</dbReference>